<organism evidence="2 3">
    <name type="scientific">bacterium (Candidatus Blackallbacteria) CG17_big_fil_post_rev_8_21_14_2_50_48_46</name>
    <dbReference type="NCBI Taxonomy" id="2014261"/>
    <lineage>
        <taxon>Bacteria</taxon>
        <taxon>Candidatus Blackallbacteria</taxon>
    </lineage>
</organism>
<name>A0A2M7G3F2_9BACT</name>
<protein>
    <recommendedName>
        <fullName evidence="4">Outer membrane protein beta-barrel domain-containing protein</fullName>
    </recommendedName>
</protein>
<accession>A0A2M7G3F2</accession>
<keyword evidence="1" id="KW-0732">Signal</keyword>
<reference evidence="2 3" key="1">
    <citation type="submission" date="2017-09" db="EMBL/GenBank/DDBJ databases">
        <title>Depth-based differentiation of microbial function through sediment-hosted aquifers and enrichment of novel symbionts in the deep terrestrial subsurface.</title>
        <authorList>
            <person name="Probst A.J."/>
            <person name="Ladd B."/>
            <person name="Jarett J.K."/>
            <person name="Geller-Mcgrath D.E."/>
            <person name="Sieber C.M."/>
            <person name="Emerson J.B."/>
            <person name="Anantharaman K."/>
            <person name="Thomas B.C."/>
            <person name="Malmstrom R."/>
            <person name="Stieglmeier M."/>
            <person name="Klingl A."/>
            <person name="Woyke T."/>
            <person name="Ryan C.M."/>
            <person name="Banfield J.F."/>
        </authorList>
    </citation>
    <scope>NUCLEOTIDE SEQUENCE [LARGE SCALE GENOMIC DNA]</scope>
    <source>
        <strain evidence="2">CG17_big_fil_post_rev_8_21_14_2_50_48_46</strain>
    </source>
</reference>
<dbReference type="Proteomes" id="UP000231019">
    <property type="component" value="Unassembled WGS sequence"/>
</dbReference>
<evidence type="ECO:0000313" key="2">
    <source>
        <dbReference type="EMBL" id="PIW16355.1"/>
    </source>
</evidence>
<dbReference type="EMBL" id="PFFQ01000038">
    <property type="protein sequence ID" value="PIW16355.1"/>
    <property type="molecule type" value="Genomic_DNA"/>
</dbReference>
<feature type="signal peptide" evidence="1">
    <location>
        <begin position="1"/>
        <end position="33"/>
    </location>
</feature>
<feature type="chain" id="PRO_5014992988" description="Outer membrane protein beta-barrel domain-containing protein" evidence="1">
    <location>
        <begin position="34"/>
        <end position="176"/>
    </location>
</feature>
<proteinExistence type="predicted"/>
<evidence type="ECO:0008006" key="4">
    <source>
        <dbReference type="Google" id="ProtNLM"/>
    </source>
</evidence>
<evidence type="ECO:0000256" key="1">
    <source>
        <dbReference type="SAM" id="SignalP"/>
    </source>
</evidence>
<evidence type="ECO:0000313" key="3">
    <source>
        <dbReference type="Proteomes" id="UP000231019"/>
    </source>
</evidence>
<gene>
    <name evidence="2" type="ORF">COW36_13580</name>
</gene>
<dbReference type="AlphaFoldDB" id="A0A2M7G3F2"/>
<comment type="caution">
    <text evidence="2">The sequence shown here is derived from an EMBL/GenBank/DDBJ whole genome shotgun (WGS) entry which is preliminary data.</text>
</comment>
<sequence length="176" mass="18819">MNGMIFFMKYLSSSFSLGLALLLLSASALPAQAELVWGGVAELGFLRGPTYPADPKDSKTSLLAGLFVSTSGIEARPQVLISEGQYKGLLLDADLRITPKWFGQQEYIMGIISPYGILGGSVSYPLAWGWHARAGVGLAIPPYGIVNAEIGYRSHRISSDLLLEGVTLSVRAGLPF</sequence>